<evidence type="ECO:0000313" key="3">
    <source>
        <dbReference type="Proteomes" id="UP000708208"/>
    </source>
</evidence>
<feature type="region of interest" description="Disordered" evidence="1">
    <location>
        <begin position="326"/>
        <end position="363"/>
    </location>
</feature>
<keyword evidence="3" id="KW-1185">Reference proteome</keyword>
<evidence type="ECO:0000256" key="1">
    <source>
        <dbReference type="SAM" id="MobiDB-lite"/>
    </source>
</evidence>
<reference evidence="2" key="1">
    <citation type="submission" date="2021-06" db="EMBL/GenBank/DDBJ databases">
        <authorList>
            <person name="Hodson N. C."/>
            <person name="Mongue J. A."/>
            <person name="Jaron S. K."/>
        </authorList>
    </citation>
    <scope>NUCLEOTIDE SEQUENCE</scope>
</reference>
<accession>A0A8J2P7T6</accession>
<dbReference type="AlphaFoldDB" id="A0A8J2P7T6"/>
<comment type="caution">
    <text evidence="2">The sequence shown here is derived from an EMBL/GenBank/DDBJ whole genome shotgun (WGS) entry which is preliminary data.</text>
</comment>
<proteinExistence type="predicted"/>
<feature type="region of interest" description="Disordered" evidence="1">
    <location>
        <begin position="155"/>
        <end position="180"/>
    </location>
</feature>
<protein>
    <submittedName>
        <fullName evidence="2">Uncharacterized protein</fullName>
    </submittedName>
</protein>
<dbReference type="EMBL" id="CAJVCH010284297">
    <property type="protein sequence ID" value="CAG7784843.1"/>
    <property type="molecule type" value="Genomic_DNA"/>
</dbReference>
<name>A0A8J2P7T6_9HEXA</name>
<dbReference type="Proteomes" id="UP000708208">
    <property type="component" value="Unassembled WGS sequence"/>
</dbReference>
<organism evidence="2 3">
    <name type="scientific">Allacma fusca</name>
    <dbReference type="NCBI Taxonomy" id="39272"/>
    <lineage>
        <taxon>Eukaryota</taxon>
        <taxon>Metazoa</taxon>
        <taxon>Ecdysozoa</taxon>
        <taxon>Arthropoda</taxon>
        <taxon>Hexapoda</taxon>
        <taxon>Collembola</taxon>
        <taxon>Symphypleona</taxon>
        <taxon>Sminthuridae</taxon>
        <taxon>Allacma</taxon>
    </lineage>
</organism>
<sequence>MAPKPYSLVANLALSALKWELKKYRRLELPQTRISPIFMTNRVCLPAIIPPPTQFPQPQFPIPDLLPPPTLPCCVCPVPVPCRPCPPICITLPNRCPPSCSRCPCSTQTCCKASKCCGDSSEDSASNFNNCNFYCRDLPRGVIQGGNICYDPSPKPKGNPNGRNNQNNPRPPCTSKSKTHLGHPSSEAFFCCPSELTCISAGDDRLRNTSNYNTFRHPCDNGHFRNEGCVCSPSRLFDEDIAVSGNCASPRETIHCKGSTPKTGLKNVEKHPGKNKVLELHRKDTFIHNSGVKVDDFKIGEALQPESITTRSSNFTDLLSILNDTAPATKTNPRNSNFHDDFAGDVPMADSPTISKRRQTTHYPDEEYKSDVSIRDHSLVRSKRNRYRSTICGSEGHRGAKSSRSGKSDKPSYSNWDLYDDPTSKSKFSFESLDQGGLSAVTKLELL</sequence>
<evidence type="ECO:0000313" key="2">
    <source>
        <dbReference type="EMBL" id="CAG7784843.1"/>
    </source>
</evidence>
<gene>
    <name evidence="2" type="ORF">AFUS01_LOCUS23504</name>
</gene>
<feature type="compositionally biased region" description="Low complexity" evidence="1">
    <location>
        <begin position="156"/>
        <end position="168"/>
    </location>
</feature>
<feature type="region of interest" description="Disordered" evidence="1">
    <location>
        <begin position="385"/>
        <end position="416"/>
    </location>
</feature>
<feature type="compositionally biased region" description="Polar residues" evidence="1">
    <location>
        <begin position="326"/>
        <end position="336"/>
    </location>
</feature>